<keyword evidence="2" id="KW-1185">Reference proteome</keyword>
<gene>
    <name evidence="1" type="ORF">DVH24_037636</name>
</gene>
<name>A0A498J3F8_MALDO</name>
<comment type="caution">
    <text evidence="1">The sequence shown here is derived from an EMBL/GenBank/DDBJ whole genome shotgun (WGS) entry which is preliminary data.</text>
</comment>
<dbReference type="EMBL" id="RDQH01000336">
    <property type="protein sequence ID" value="RXH87991.1"/>
    <property type="molecule type" value="Genomic_DNA"/>
</dbReference>
<reference evidence="1 2" key="1">
    <citation type="submission" date="2018-10" db="EMBL/GenBank/DDBJ databases">
        <title>A high-quality apple genome assembly.</title>
        <authorList>
            <person name="Hu J."/>
        </authorList>
    </citation>
    <scope>NUCLEOTIDE SEQUENCE [LARGE SCALE GENOMIC DNA]</scope>
    <source>
        <strain evidence="2">cv. HFTH1</strain>
        <tissue evidence="1">Young leaf</tissue>
    </source>
</reference>
<proteinExistence type="predicted"/>
<organism evidence="1 2">
    <name type="scientific">Malus domestica</name>
    <name type="common">Apple</name>
    <name type="synonym">Pyrus malus</name>
    <dbReference type="NCBI Taxonomy" id="3750"/>
    <lineage>
        <taxon>Eukaryota</taxon>
        <taxon>Viridiplantae</taxon>
        <taxon>Streptophyta</taxon>
        <taxon>Embryophyta</taxon>
        <taxon>Tracheophyta</taxon>
        <taxon>Spermatophyta</taxon>
        <taxon>Magnoliopsida</taxon>
        <taxon>eudicotyledons</taxon>
        <taxon>Gunneridae</taxon>
        <taxon>Pentapetalae</taxon>
        <taxon>rosids</taxon>
        <taxon>fabids</taxon>
        <taxon>Rosales</taxon>
        <taxon>Rosaceae</taxon>
        <taxon>Amygdaloideae</taxon>
        <taxon>Maleae</taxon>
        <taxon>Malus</taxon>
    </lineage>
</organism>
<evidence type="ECO:0000313" key="2">
    <source>
        <dbReference type="Proteomes" id="UP000290289"/>
    </source>
</evidence>
<accession>A0A498J3F8</accession>
<protein>
    <submittedName>
        <fullName evidence="1">Uncharacterized protein</fullName>
    </submittedName>
</protein>
<dbReference type="AlphaFoldDB" id="A0A498J3F8"/>
<dbReference type="Proteomes" id="UP000290289">
    <property type="component" value="Chromosome 10"/>
</dbReference>
<evidence type="ECO:0000313" key="1">
    <source>
        <dbReference type="EMBL" id="RXH87991.1"/>
    </source>
</evidence>
<sequence length="65" mass="7765">MRPPSPSQFVIAEGKKGRRERERERDNFYFFIFFSFSIHMAFSEQKYGAHKDHVIKLTENLTVLV</sequence>